<sequence>MKHAHVWEFRLSDNEGIHDGIIHHNATTLAKYLYQRYSYKLYIYILYLYTVLSARVIKVQWGFLTARRSSKSCCILGEVCHSTLCSRGRIFS</sequence>
<proteinExistence type="predicted"/>
<dbReference type="Proteomes" id="UP000238479">
    <property type="component" value="Chromosome 5"/>
</dbReference>
<evidence type="ECO:0000256" key="1">
    <source>
        <dbReference type="SAM" id="Phobius"/>
    </source>
</evidence>
<dbReference type="AlphaFoldDB" id="A0A2P6Q7D1"/>
<dbReference type="Gramene" id="PRQ30076">
    <property type="protein sequence ID" value="PRQ30076"/>
    <property type="gene ID" value="RchiOBHm_Chr5g0020691"/>
</dbReference>
<protein>
    <submittedName>
        <fullName evidence="2">Uncharacterized protein</fullName>
    </submittedName>
</protein>
<reference evidence="2 3" key="1">
    <citation type="journal article" date="2018" name="Nat. Genet.">
        <title>The Rosa genome provides new insights in the design of modern roses.</title>
        <authorList>
            <person name="Bendahmane M."/>
        </authorList>
    </citation>
    <scope>NUCLEOTIDE SEQUENCE [LARGE SCALE GENOMIC DNA]</scope>
    <source>
        <strain evidence="3">cv. Old Blush</strain>
    </source>
</reference>
<keyword evidence="1" id="KW-0472">Membrane</keyword>
<accession>A0A2P6Q7D1</accession>
<gene>
    <name evidence="2" type="ORF">RchiOBHm_Chr5g0020691</name>
</gene>
<evidence type="ECO:0000313" key="2">
    <source>
        <dbReference type="EMBL" id="PRQ30076.1"/>
    </source>
</evidence>
<keyword evidence="3" id="KW-1185">Reference proteome</keyword>
<name>A0A2P6Q7D1_ROSCH</name>
<comment type="caution">
    <text evidence="2">The sequence shown here is derived from an EMBL/GenBank/DDBJ whole genome shotgun (WGS) entry which is preliminary data.</text>
</comment>
<evidence type="ECO:0000313" key="3">
    <source>
        <dbReference type="Proteomes" id="UP000238479"/>
    </source>
</evidence>
<organism evidence="2 3">
    <name type="scientific">Rosa chinensis</name>
    <name type="common">China rose</name>
    <dbReference type="NCBI Taxonomy" id="74649"/>
    <lineage>
        <taxon>Eukaryota</taxon>
        <taxon>Viridiplantae</taxon>
        <taxon>Streptophyta</taxon>
        <taxon>Embryophyta</taxon>
        <taxon>Tracheophyta</taxon>
        <taxon>Spermatophyta</taxon>
        <taxon>Magnoliopsida</taxon>
        <taxon>eudicotyledons</taxon>
        <taxon>Gunneridae</taxon>
        <taxon>Pentapetalae</taxon>
        <taxon>rosids</taxon>
        <taxon>fabids</taxon>
        <taxon>Rosales</taxon>
        <taxon>Rosaceae</taxon>
        <taxon>Rosoideae</taxon>
        <taxon>Rosoideae incertae sedis</taxon>
        <taxon>Rosa</taxon>
    </lineage>
</organism>
<dbReference type="EMBL" id="PDCK01000043">
    <property type="protein sequence ID" value="PRQ30076.1"/>
    <property type="molecule type" value="Genomic_DNA"/>
</dbReference>
<keyword evidence="1" id="KW-1133">Transmembrane helix</keyword>
<keyword evidence="1" id="KW-0812">Transmembrane</keyword>
<feature type="transmembrane region" description="Helical" evidence="1">
    <location>
        <begin position="41"/>
        <end position="61"/>
    </location>
</feature>